<name>F2NA84_CORGP</name>
<dbReference type="eggNOG" id="COG1172">
    <property type="taxonomic scope" value="Bacteria"/>
</dbReference>
<comment type="subcellular location">
    <subcellularLocation>
        <location evidence="1">Cell membrane</location>
        <topology evidence="1">Multi-pass membrane protein</topology>
    </subcellularLocation>
</comment>
<keyword evidence="4 6" id="KW-1133">Transmembrane helix</keyword>
<dbReference type="KEGG" id="cgo:Corgl_0359"/>
<keyword evidence="8" id="KW-1185">Reference proteome</keyword>
<dbReference type="AlphaFoldDB" id="F2NA84"/>
<evidence type="ECO:0000313" key="7">
    <source>
        <dbReference type="EMBL" id="AEB06478.1"/>
    </source>
</evidence>
<dbReference type="GO" id="GO:0022857">
    <property type="term" value="F:transmembrane transporter activity"/>
    <property type="evidence" value="ECO:0007669"/>
    <property type="project" value="InterPro"/>
</dbReference>
<keyword evidence="3 6" id="KW-0812">Transmembrane</keyword>
<sequence>MEAIAKLRRSPWFGTGFLVVVTVLCWVVFKIARPETFGSPDQVMTYLQSAIIYAVGGCGLYFIVVMGLWDFSIGSVLVLSCLLSIGAAQSFGYPGLVVAPILCGALLGIFNGLAYTKLRIPSLIVTVGLSLIYESWSVFAADWAGTRLPAAYNMFGSYPANVILAIVACALCGFILKYTKMGTYATAIGSGELTAKNMGVNVDLYKFFAFVLCSTFVGIMAVLYIGYGTAQTPMTGMLSQSLNFTPLMGTFFGIAFRKYGHPVIAIVIGEFIISMLFAGFIALGMPTTVNNVVTGLTLLVIVVLTVKRVRGAVVK</sequence>
<dbReference type="RefSeq" id="WP_013708221.1">
    <property type="nucleotide sequence ID" value="NC_015389.1"/>
</dbReference>
<feature type="transmembrane region" description="Helical" evidence="6">
    <location>
        <begin position="263"/>
        <end position="283"/>
    </location>
</feature>
<feature type="transmembrane region" description="Helical" evidence="6">
    <location>
        <begin position="44"/>
        <end position="64"/>
    </location>
</feature>
<proteinExistence type="predicted"/>
<feature type="transmembrane region" description="Helical" evidence="6">
    <location>
        <begin position="237"/>
        <end position="256"/>
    </location>
</feature>
<dbReference type="HOGENOM" id="CLU_028880_4_0_11"/>
<dbReference type="EMBL" id="CP002628">
    <property type="protein sequence ID" value="AEB06478.1"/>
    <property type="molecule type" value="Genomic_DNA"/>
</dbReference>
<evidence type="ECO:0000256" key="2">
    <source>
        <dbReference type="ARBA" id="ARBA00022475"/>
    </source>
</evidence>
<dbReference type="OrthoDB" id="6844941at2"/>
<evidence type="ECO:0000256" key="6">
    <source>
        <dbReference type="SAM" id="Phobius"/>
    </source>
</evidence>
<dbReference type="Pfam" id="PF02653">
    <property type="entry name" value="BPD_transp_2"/>
    <property type="match status" value="1"/>
</dbReference>
<dbReference type="PANTHER" id="PTHR32196">
    <property type="entry name" value="ABC TRANSPORTER PERMEASE PROTEIN YPHD-RELATED-RELATED"/>
    <property type="match status" value="1"/>
</dbReference>
<evidence type="ECO:0000256" key="3">
    <source>
        <dbReference type="ARBA" id="ARBA00022692"/>
    </source>
</evidence>
<keyword evidence="2" id="KW-1003">Cell membrane</keyword>
<organism evidence="7 8">
    <name type="scientific">Coriobacterium glomerans (strain ATCC 49209 / DSM 20642 / JCM 10262 / PW2)</name>
    <dbReference type="NCBI Taxonomy" id="700015"/>
    <lineage>
        <taxon>Bacteria</taxon>
        <taxon>Bacillati</taxon>
        <taxon>Actinomycetota</taxon>
        <taxon>Coriobacteriia</taxon>
        <taxon>Coriobacteriales</taxon>
        <taxon>Coriobacteriaceae</taxon>
        <taxon>Coriobacterium</taxon>
    </lineage>
</organism>
<feature type="transmembrane region" description="Helical" evidence="6">
    <location>
        <begin position="289"/>
        <end position="306"/>
    </location>
</feature>
<keyword evidence="5 6" id="KW-0472">Membrane</keyword>
<feature type="transmembrane region" description="Helical" evidence="6">
    <location>
        <begin position="123"/>
        <end position="144"/>
    </location>
</feature>
<dbReference type="Proteomes" id="UP000006851">
    <property type="component" value="Chromosome"/>
</dbReference>
<accession>F2NA84</accession>
<evidence type="ECO:0000313" key="8">
    <source>
        <dbReference type="Proteomes" id="UP000006851"/>
    </source>
</evidence>
<dbReference type="InterPro" id="IPR001851">
    <property type="entry name" value="ABC_transp_permease"/>
</dbReference>
<feature type="transmembrane region" description="Helical" evidence="6">
    <location>
        <begin position="156"/>
        <end position="176"/>
    </location>
</feature>
<feature type="transmembrane region" description="Helical" evidence="6">
    <location>
        <begin position="204"/>
        <end position="225"/>
    </location>
</feature>
<protein>
    <submittedName>
        <fullName evidence="7">Inner-membrane translocator</fullName>
    </submittedName>
</protein>
<feature type="transmembrane region" description="Helical" evidence="6">
    <location>
        <begin position="97"/>
        <end position="116"/>
    </location>
</feature>
<gene>
    <name evidence="7" type="ordered locus">Corgl_0359</name>
</gene>
<dbReference type="STRING" id="700015.Corgl_0359"/>
<dbReference type="GO" id="GO:0005886">
    <property type="term" value="C:plasma membrane"/>
    <property type="evidence" value="ECO:0007669"/>
    <property type="project" value="UniProtKB-SubCell"/>
</dbReference>
<evidence type="ECO:0000256" key="4">
    <source>
        <dbReference type="ARBA" id="ARBA00022989"/>
    </source>
</evidence>
<evidence type="ECO:0000256" key="5">
    <source>
        <dbReference type="ARBA" id="ARBA00023136"/>
    </source>
</evidence>
<evidence type="ECO:0000256" key="1">
    <source>
        <dbReference type="ARBA" id="ARBA00004651"/>
    </source>
</evidence>
<feature type="transmembrane region" description="Helical" evidence="6">
    <location>
        <begin position="12"/>
        <end position="32"/>
    </location>
</feature>
<reference evidence="8" key="1">
    <citation type="journal article" date="2013" name="Stand. Genomic Sci.">
        <title>Complete genome sequence of Coriobacterium glomerans type strain (PW2(T)) from the midgut of Pyrrhocoris apterus L. (red soldier bug).</title>
        <authorList>
            <person name="Stackebrandt E."/>
            <person name="Zeytun A."/>
            <person name="Lapidus A."/>
            <person name="Nolan M."/>
            <person name="Lucas S."/>
            <person name="Hammon N."/>
            <person name="Deshpande S."/>
            <person name="Cheng J.F."/>
            <person name="Tapia R."/>
            <person name="Goodwin L.A."/>
            <person name="Pitluck S."/>
            <person name="Liolios K."/>
            <person name="Pagani I."/>
            <person name="Ivanova N."/>
            <person name="Mavromatis K."/>
            <person name="Mikhailova N."/>
            <person name="Huntemann M."/>
            <person name="Pati A."/>
            <person name="Chen A."/>
            <person name="Palaniappan K."/>
            <person name="Chang Y.J."/>
            <person name="Land M."/>
            <person name="Hauser L."/>
            <person name="Rohde M."/>
            <person name="Pukall R."/>
            <person name="Goker M."/>
            <person name="Detter J.C."/>
            <person name="Woyke T."/>
            <person name="Bristow J."/>
            <person name="Eisen J.A."/>
            <person name="Markowitz V."/>
            <person name="Hugenholtz P."/>
            <person name="Kyrpides N.C."/>
            <person name="Klenk H.P."/>
        </authorList>
    </citation>
    <scope>NUCLEOTIDE SEQUENCE</scope>
    <source>
        <strain evidence="8">ATCC 49209 / DSM 20642 / JCM 10262 / PW2</strain>
    </source>
</reference>